<evidence type="ECO:0000313" key="9">
    <source>
        <dbReference type="EMBL" id="MDT7831225.1"/>
    </source>
</evidence>
<dbReference type="Gene3D" id="1.20.81.30">
    <property type="entry name" value="Type II secretion system (T2SS), domain F"/>
    <property type="match status" value="2"/>
</dbReference>
<evidence type="ECO:0000313" key="10">
    <source>
        <dbReference type="Proteomes" id="UP001257277"/>
    </source>
</evidence>
<dbReference type="RefSeq" id="WP_349240476.1">
    <property type="nucleotide sequence ID" value="NZ_JAVTTO010000001.1"/>
</dbReference>
<keyword evidence="10" id="KW-1185">Reference proteome</keyword>
<feature type="transmembrane region" description="Helical" evidence="7">
    <location>
        <begin position="349"/>
        <end position="367"/>
    </location>
</feature>
<dbReference type="InterPro" id="IPR003004">
    <property type="entry name" value="GspF/PilC"/>
</dbReference>
<evidence type="ECO:0000256" key="3">
    <source>
        <dbReference type="ARBA" id="ARBA00022475"/>
    </source>
</evidence>
<proteinExistence type="inferred from homology"/>
<evidence type="ECO:0000256" key="5">
    <source>
        <dbReference type="ARBA" id="ARBA00022989"/>
    </source>
</evidence>
<keyword evidence="6 7" id="KW-0472">Membrane</keyword>
<keyword evidence="3" id="KW-1003">Cell membrane</keyword>
<feature type="transmembrane region" description="Helical" evidence="7">
    <location>
        <begin position="185"/>
        <end position="211"/>
    </location>
</feature>
<keyword evidence="4 7" id="KW-0812">Transmembrane</keyword>
<feature type="domain" description="Type II secretion system protein GspF" evidence="8">
    <location>
        <begin position="47"/>
        <end position="166"/>
    </location>
</feature>
<evidence type="ECO:0000256" key="6">
    <source>
        <dbReference type="ARBA" id="ARBA00023136"/>
    </source>
</evidence>
<sequence length="377" mass="43083">MAFKLENIEKQKGSTSLTSSVDTLLKKEITLFGPSFSNKKKESFYVELGVLLKAGLTLKDALELIGEEQKKKADKNLIKEILNELITGKNLSDATKKRKEFSEYETYSLQIGERTGTLERVSDELGLFYKRKNEQRRTIISALSYPVIVLLTAFGAIVFMLQFVVPMFEGIFRQNNMELPWLTKVIIKLSNAFGQYFGIGVLVLLAMIIFFQFSKKKEWYRKAKSSFWLRVPFVGEFIRKVKIAQFTQAINLLTSAKIPLLNAIQLTRQMIDYYPLQKALTQVEHDILQGKTFYESVKGISIFDKKMGSLIKVAEETNQNETIFKRLTDQYNEEIAYKSKMISATIEPFVVLVLGLIVAVVLIAMYLPMFKMSSVIG</sequence>
<evidence type="ECO:0000259" key="8">
    <source>
        <dbReference type="Pfam" id="PF00482"/>
    </source>
</evidence>
<keyword evidence="5 7" id="KW-1133">Transmembrane helix</keyword>
<dbReference type="Pfam" id="PF00482">
    <property type="entry name" value="T2SSF"/>
    <property type="match status" value="2"/>
</dbReference>
<feature type="transmembrane region" description="Helical" evidence="7">
    <location>
        <begin position="139"/>
        <end position="165"/>
    </location>
</feature>
<gene>
    <name evidence="9" type="ORF">RQM59_02480</name>
</gene>
<name>A0ABU3LC27_9FLAO</name>
<evidence type="ECO:0000256" key="2">
    <source>
        <dbReference type="ARBA" id="ARBA00005745"/>
    </source>
</evidence>
<dbReference type="InterPro" id="IPR042094">
    <property type="entry name" value="T2SS_GspF_sf"/>
</dbReference>
<accession>A0ABU3LC27</accession>
<dbReference type="PANTHER" id="PTHR30012">
    <property type="entry name" value="GENERAL SECRETION PATHWAY PROTEIN"/>
    <property type="match status" value="1"/>
</dbReference>
<feature type="domain" description="Type II secretion system protein GspF" evidence="8">
    <location>
        <begin position="246"/>
        <end position="368"/>
    </location>
</feature>
<evidence type="ECO:0000256" key="7">
    <source>
        <dbReference type="SAM" id="Phobius"/>
    </source>
</evidence>
<dbReference type="Proteomes" id="UP001257277">
    <property type="component" value="Unassembled WGS sequence"/>
</dbReference>
<comment type="caution">
    <text evidence="9">The sequence shown here is derived from an EMBL/GenBank/DDBJ whole genome shotgun (WGS) entry which is preliminary data.</text>
</comment>
<dbReference type="EMBL" id="JAVTTO010000001">
    <property type="protein sequence ID" value="MDT7831225.1"/>
    <property type="molecule type" value="Genomic_DNA"/>
</dbReference>
<comment type="similarity">
    <text evidence="2">Belongs to the GSP F family.</text>
</comment>
<evidence type="ECO:0000256" key="1">
    <source>
        <dbReference type="ARBA" id="ARBA00004651"/>
    </source>
</evidence>
<reference evidence="9 10" key="1">
    <citation type="submission" date="2023-09" db="EMBL/GenBank/DDBJ databases">
        <title>Novel taxa isolated from Blanes Bay.</title>
        <authorList>
            <person name="Rey-Velasco X."/>
            <person name="Lucena T."/>
        </authorList>
    </citation>
    <scope>NUCLEOTIDE SEQUENCE [LARGE SCALE GENOMIC DNA]</scope>
    <source>
        <strain evidence="9 10">S356</strain>
    </source>
</reference>
<organism evidence="9 10">
    <name type="scientific">Asprobacillus argus</name>
    <dbReference type="NCBI Taxonomy" id="3076534"/>
    <lineage>
        <taxon>Bacteria</taxon>
        <taxon>Pseudomonadati</taxon>
        <taxon>Bacteroidota</taxon>
        <taxon>Flavobacteriia</taxon>
        <taxon>Flavobacteriales</taxon>
        <taxon>Flavobacteriaceae</taxon>
        <taxon>Asprobacillus</taxon>
    </lineage>
</organism>
<dbReference type="PRINTS" id="PR00812">
    <property type="entry name" value="BCTERIALGSPF"/>
</dbReference>
<dbReference type="InterPro" id="IPR018076">
    <property type="entry name" value="T2SS_GspF_dom"/>
</dbReference>
<comment type="subcellular location">
    <subcellularLocation>
        <location evidence="1">Cell membrane</location>
        <topology evidence="1">Multi-pass membrane protein</topology>
    </subcellularLocation>
</comment>
<dbReference type="PANTHER" id="PTHR30012:SF0">
    <property type="entry name" value="TYPE II SECRETION SYSTEM PROTEIN F-RELATED"/>
    <property type="match status" value="1"/>
</dbReference>
<evidence type="ECO:0000256" key="4">
    <source>
        <dbReference type="ARBA" id="ARBA00022692"/>
    </source>
</evidence>
<protein>
    <submittedName>
        <fullName evidence="9">Type II secretion system F family protein</fullName>
    </submittedName>
</protein>